<evidence type="ECO:0000313" key="3">
    <source>
        <dbReference type="EMBL" id="KAF3884101.1"/>
    </source>
</evidence>
<sequence length="92" mass="9927">MTSHPNPYLAVKLSIIQERLRQSRYSFNLSMVATTVSVLITLTGAVALLSNQASEGTVTAACGLTASVRCIQMTKDANNRLDKILADLKDES</sequence>
<dbReference type="EMBL" id="JHEG04000001">
    <property type="protein sequence ID" value="KAF3884101.1"/>
    <property type="molecule type" value="Genomic_DNA"/>
</dbReference>
<evidence type="ECO:0000259" key="2">
    <source>
        <dbReference type="Pfam" id="PF20712"/>
    </source>
</evidence>
<feature type="domain" description="Cyanobacterial TRADD-N associated 2 transmembrane" evidence="2">
    <location>
        <begin position="18"/>
        <end position="81"/>
    </location>
</feature>
<protein>
    <recommendedName>
        <fullName evidence="2">Cyanobacterial TRADD-N associated 2 transmembrane domain-containing protein</fullName>
    </recommendedName>
</protein>
<accession>A0A0C1R343</accession>
<reference evidence="4" key="1">
    <citation type="journal article" date="2015" name="Genome Announc.">
        <title>Draft Genome Sequence of Tolypothrix boutellei Strain VB521301.</title>
        <authorList>
            <person name="Chandrababunaidu M.M."/>
            <person name="Singh D."/>
            <person name="Sen D."/>
            <person name="Bhan S."/>
            <person name="Das S."/>
            <person name="Gupta A."/>
            <person name="Adhikary S.P."/>
            <person name="Tripathy S."/>
        </authorList>
    </citation>
    <scope>NUCLEOTIDE SEQUENCE</scope>
    <source>
        <strain evidence="4">VB521301</strain>
    </source>
</reference>
<keyword evidence="1" id="KW-1133">Transmembrane helix</keyword>
<dbReference type="InterPro" id="IPR048567">
    <property type="entry name" value="CyanoTRADDas_TM"/>
</dbReference>
<evidence type="ECO:0000256" key="1">
    <source>
        <dbReference type="SAM" id="Phobius"/>
    </source>
</evidence>
<name>A0A0C1R343_9CYAN</name>
<dbReference type="Pfam" id="PF20712">
    <property type="entry name" value="CyanoTRADDas_TM"/>
    <property type="match status" value="1"/>
</dbReference>
<evidence type="ECO:0000313" key="5">
    <source>
        <dbReference type="Proteomes" id="UP000029738"/>
    </source>
</evidence>
<reference evidence="3" key="2">
    <citation type="submission" date="2019-11" db="EMBL/GenBank/DDBJ databases">
        <title>Improved Assembly of Tolypothrix boutellei genome.</title>
        <authorList>
            <person name="Sarangi A.N."/>
            <person name="Mukherjee M."/>
            <person name="Ghosh S."/>
            <person name="Singh D."/>
            <person name="Das A."/>
            <person name="Kant S."/>
            <person name="Prusty A."/>
            <person name="Tripathy S."/>
        </authorList>
    </citation>
    <scope>NUCLEOTIDE SEQUENCE</scope>
    <source>
        <strain evidence="3">VB521301</strain>
    </source>
</reference>
<feature type="transmembrane region" description="Helical" evidence="1">
    <location>
        <begin position="27"/>
        <end position="49"/>
    </location>
</feature>
<comment type="caution">
    <text evidence="4">The sequence shown here is derived from an EMBL/GenBank/DDBJ whole genome shotgun (WGS) entry which is preliminary data.</text>
</comment>
<evidence type="ECO:0000313" key="4">
    <source>
        <dbReference type="EMBL" id="KIE11969.1"/>
    </source>
</evidence>
<proteinExistence type="predicted"/>
<dbReference type="EMBL" id="JHEG02000037">
    <property type="protein sequence ID" value="KIE11969.1"/>
    <property type="molecule type" value="Genomic_DNA"/>
</dbReference>
<dbReference type="AlphaFoldDB" id="A0A0C1R343"/>
<dbReference type="OrthoDB" id="518133at2"/>
<organism evidence="4">
    <name type="scientific">Tolypothrix bouteillei VB521301</name>
    <dbReference type="NCBI Taxonomy" id="1479485"/>
    <lineage>
        <taxon>Bacteria</taxon>
        <taxon>Bacillati</taxon>
        <taxon>Cyanobacteriota</taxon>
        <taxon>Cyanophyceae</taxon>
        <taxon>Nostocales</taxon>
        <taxon>Tolypothrichaceae</taxon>
        <taxon>Tolypothrix</taxon>
    </lineage>
</organism>
<gene>
    <name evidence="4" type="ORF">DA73_0210040</name>
    <name evidence="3" type="ORF">DA73_0400000245</name>
</gene>
<dbReference type="RefSeq" id="WP_038084035.1">
    <property type="nucleotide sequence ID" value="NZ_JHEG04000001.1"/>
</dbReference>
<keyword evidence="5" id="KW-1185">Reference proteome</keyword>
<dbReference type="Proteomes" id="UP000029738">
    <property type="component" value="Unassembled WGS sequence"/>
</dbReference>
<keyword evidence="1" id="KW-0812">Transmembrane</keyword>
<keyword evidence="1" id="KW-0472">Membrane</keyword>